<gene>
    <name evidence="6" type="ORF">Mame_03242</name>
</gene>
<dbReference type="InterPro" id="IPR000917">
    <property type="entry name" value="Sulfatase_N"/>
</dbReference>
<name>A0A1U9Z4M2_9HYPH</name>
<dbReference type="GO" id="GO:0004065">
    <property type="term" value="F:arylsulfatase activity"/>
    <property type="evidence" value="ECO:0007669"/>
    <property type="project" value="UniProtKB-EC"/>
</dbReference>
<sequence>MTRPNILLITTDQQHYKALGVHDPRLKTPNLDRLCREGTRFDRAYCPAPVCTPSRASIITGQYPSHHGAWTIGVKLPEDVPTVGDHLIAAGYNTALVGKAHFQPLASTPESESLECQPILRDLDFWRGFSRTWYGFEHLELARNHADESHAGQHYAIWMEEKGLVDWRDYFQPLSGENAAKAPRAGKKGSYTRLDRSWSLPADMHYTTWTAERSIAYLDEHGRSGKPFFLWASFHDPHPPYTVSEPWASMYDPDDMEIDRVTPGEHDRNPPHFGKTQEENPDFGDWHDPYQAHGCESHLYPEEDLRKDKATYFGMMSFLDSEIGRILDRLDDMDLAENTLVVFTTDHGHFLGQHGLIAKGPFHYEDMLRLPMIVRLPGRVAAGAVNEDMQSLVDLAPTFLEAAGIAVPGEMQGVSQWSNWQGGPEARDFILCENRHNPVMPHVETYVDRRYKITVYRQGRFGELFDLQDDPGEIDNLWDDPASQDLKARMLHAMIQGIMKSEPTRMPRIAGA</sequence>
<dbReference type="eggNOG" id="COG3119">
    <property type="taxonomic scope" value="Bacteria"/>
</dbReference>
<dbReference type="PANTHER" id="PTHR45953">
    <property type="entry name" value="IDURONATE 2-SULFATASE"/>
    <property type="match status" value="1"/>
</dbReference>
<dbReference type="Proteomes" id="UP000191135">
    <property type="component" value="Chromosome"/>
</dbReference>
<proteinExistence type="inferred from homology"/>
<dbReference type="Pfam" id="PF00884">
    <property type="entry name" value="Sulfatase"/>
    <property type="match status" value="1"/>
</dbReference>
<reference evidence="6 7" key="1">
    <citation type="submission" date="2017-03" db="EMBL/GenBank/DDBJ databases">
        <title>Foreign affairs: Plasmid Transfer between Roseobacters and Rhizobia.</title>
        <authorList>
            <person name="Bartling P."/>
            <person name="Bunk B."/>
            <person name="Overmann J."/>
            <person name="Brinkmann H."/>
            <person name="Petersen J."/>
        </authorList>
    </citation>
    <scope>NUCLEOTIDE SEQUENCE [LARGE SCALE GENOMIC DNA]</scope>
    <source>
        <strain evidence="6 7">MACL11</strain>
    </source>
</reference>
<evidence type="ECO:0000256" key="3">
    <source>
        <dbReference type="ARBA" id="ARBA00022801"/>
    </source>
</evidence>
<accession>A0A1U9Z4M2</accession>
<dbReference type="AlphaFoldDB" id="A0A1U9Z4M2"/>
<keyword evidence="2" id="KW-0479">Metal-binding</keyword>
<dbReference type="KEGG" id="mmed:Mame_03242"/>
<dbReference type="GO" id="GO:0046872">
    <property type="term" value="F:metal ion binding"/>
    <property type="evidence" value="ECO:0007669"/>
    <property type="project" value="UniProtKB-KW"/>
</dbReference>
<organism evidence="6 7">
    <name type="scientific">Martelella mediterranea DSM 17316</name>
    <dbReference type="NCBI Taxonomy" id="1122214"/>
    <lineage>
        <taxon>Bacteria</taxon>
        <taxon>Pseudomonadati</taxon>
        <taxon>Pseudomonadota</taxon>
        <taxon>Alphaproteobacteria</taxon>
        <taxon>Hyphomicrobiales</taxon>
        <taxon>Aurantimonadaceae</taxon>
        <taxon>Martelella</taxon>
    </lineage>
</organism>
<keyword evidence="7" id="KW-1185">Reference proteome</keyword>
<dbReference type="PROSITE" id="PS00523">
    <property type="entry name" value="SULFATASE_1"/>
    <property type="match status" value="1"/>
</dbReference>
<feature type="domain" description="Sulfatase N-terminal" evidence="5">
    <location>
        <begin position="4"/>
        <end position="405"/>
    </location>
</feature>
<evidence type="ECO:0000259" key="5">
    <source>
        <dbReference type="Pfam" id="PF00884"/>
    </source>
</evidence>
<evidence type="ECO:0000256" key="2">
    <source>
        <dbReference type="ARBA" id="ARBA00022723"/>
    </source>
</evidence>
<comment type="similarity">
    <text evidence="1">Belongs to the sulfatase family.</text>
</comment>
<dbReference type="InterPro" id="IPR017850">
    <property type="entry name" value="Alkaline_phosphatase_core_sf"/>
</dbReference>
<dbReference type="EMBL" id="CP020330">
    <property type="protein sequence ID" value="AQZ52552.1"/>
    <property type="molecule type" value="Genomic_DNA"/>
</dbReference>
<protein>
    <submittedName>
        <fullName evidence="6">Arylsulfatase</fullName>
        <ecNumber evidence="6">3.1.6.1</ecNumber>
    </submittedName>
</protein>
<dbReference type="InterPro" id="IPR024607">
    <property type="entry name" value="Sulfatase_CS"/>
</dbReference>
<dbReference type="PANTHER" id="PTHR45953:SF1">
    <property type="entry name" value="IDURONATE 2-SULFATASE"/>
    <property type="match status" value="1"/>
</dbReference>
<dbReference type="Gene3D" id="3.40.720.10">
    <property type="entry name" value="Alkaline Phosphatase, subunit A"/>
    <property type="match status" value="1"/>
</dbReference>
<dbReference type="RefSeq" id="WP_018064230.1">
    <property type="nucleotide sequence ID" value="NZ_AQWH01000006.1"/>
</dbReference>
<dbReference type="OrthoDB" id="9795675at2"/>
<evidence type="ECO:0000256" key="4">
    <source>
        <dbReference type="SAM" id="MobiDB-lite"/>
    </source>
</evidence>
<feature type="region of interest" description="Disordered" evidence="4">
    <location>
        <begin position="262"/>
        <end position="287"/>
    </location>
</feature>
<dbReference type="STRING" id="1122214.Mame_03242"/>
<evidence type="ECO:0000313" key="7">
    <source>
        <dbReference type="Proteomes" id="UP000191135"/>
    </source>
</evidence>
<evidence type="ECO:0000313" key="6">
    <source>
        <dbReference type="EMBL" id="AQZ52552.1"/>
    </source>
</evidence>
<dbReference type="SUPFAM" id="SSF53649">
    <property type="entry name" value="Alkaline phosphatase-like"/>
    <property type="match status" value="1"/>
</dbReference>
<dbReference type="GO" id="GO:0005737">
    <property type="term" value="C:cytoplasm"/>
    <property type="evidence" value="ECO:0007669"/>
    <property type="project" value="TreeGrafter"/>
</dbReference>
<keyword evidence="3 6" id="KW-0378">Hydrolase</keyword>
<evidence type="ECO:0000256" key="1">
    <source>
        <dbReference type="ARBA" id="ARBA00008779"/>
    </source>
</evidence>
<dbReference type="EC" id="3.1.6.1" evidence="6"/>